<sequence>MQQANQTLINKPHTTNRHFIFATISLFAPAWAFAHPGHANDLTHNAFYMGVTHPFTGIDHLLAMLTTGLWVALTMTSRLQQASTLMAFLVAMLIGSVLSMQGTHLPAVEPFILLSLLVFGLLVATAVRLPNWIAFGITAFFALFHGFAHGNEMPAQAQAMGYIGGFLIGTLALLLAGTYAGQTLRPHASWAIRTGGALVAAYGVTLLGLA</sequence>
<evidence type="ECO:0000313" key="2">
    <source>
        <dbReference type="EMBL" id="RIY42364.1"/>
    </source>
</evidence>
<dbReference type="EMBL" id="NQYH01000001">
    <property type="protein sequence ID" value="RIY42364.1"/>
    <property type="molecule type" value="Genomic_DNA"/>
</dbReference>
<dbReference type="OrthoDB" id="9808192at2"/>
<dbReference type="Pfam" id="PF04955">
    <property type="entry name" value="HupE_UreJ"/>
    <property type="match status" value="1"/>
</dbReference>
<feature type="transmembrane region" description="Helical" evidence="1">
    <location>
        <begin position="54"/>
        <end position="73"/>
    </location>
</feature>
<feature type="transmembrane region" description="Helical" evidence="1">
    <location>
        <begin position="85"/>
        <end position="104"/>
    </location>
</feature>
<protein>
    <recommendedName>
        <fullName evidence="4">Urease accessory protein UreJ</fullName>
    </recommendedName>
</protein>
<keyword evidence="1" id="KW-0812">Transmembrane</keyword>
<evidence type="ECO:0008006" key="4">
    <source>
        <dbReference type="Google" id="ProtNLM"/>
    </source>
</evidence>
<feature type="transmembrane region" description="Helical" evidence="1">
    <location>
        <begin position="132"/>
        <end position="148"/>
    </location>
</feature>
<dbReference type="AlphaFoldDB" id="A0A3A1Z0V1"/>
<keyword evidence="1" id="KW-0472">Membrane</keyword>
<evidence type="ECO:0000256" key="1">
    <source>
        <dbReference type="SAM" id="Phobius"/>
    </source>
</evidence>
<feature type="transmembrane region" description="Helical" evidence="1">
    <location>
        <begin position="110"/>
        <end position="127"/>
    </location>
</feature>
<organism evidence="2 3">
    <name type="scientific">Neopusillimonas maritima</name>
    <dbReference type="NCBI Taxonomy" id="2026239"/>
    <lineage>
        <taxon>Bacteria</taxon>
        <taxon>Pseudomonadati</taxon>
        <taxon>Pseudomonadota</taxon>
        <taxon>Betaproteobacteria</taxon>
        <taxon>Burkholderiales</taxon>
        <taxon>Alcaligenaceae</taxon>
        <taxon>Neopusillimonas</taxon>
    </lineage>
</organism>
<accession>A0A3A1Z0V1</accession>
<dbReference type="RefSeq" id="WP_119515423.1">
    <property type="nucleotide sequence ID" value="NZ_NQYH01000001.1"/>
</dbReference>
<keyword evidence="1" id="KW-1133">Transmembrane helix</keyword>
<comment type="caution">
    <text evidence="2">The sequence shown here is derived from an EMBL/GenBank/DDBJ whole genome shotgun (WGS) entry which is preliminary data.</text>
</comment>
<name>A0A3A1Z0V1_9BURK</name>
<gene>
    <name evidence="2" type="ORF">CJP73_02745</name>
</gene>
<evidence type="ECO:0000313" key="3">
    <source>
        <dbReference type="Proteomes" id="UP000266206"/>
    </source>
</evidence>
<feature type="transmembrane region" description="Helical" evidence="1">
    <location>
        <begin position="160"/>
        <end position="178"/>
    </location>
</feature>
<feature type="transmembrane region" description="Helical" evidence="1">
    <location>
        <begin position="18"/>
        <end position="34"/>
    </location>
</feature>
<feature type="transmembrane region" description="Helical" evidence="1">
    <location>
        <begin position="190"/>
        <end position="209"/>
    </location>
</feature>
<dbReference type="PIRSF" id="PIRSF016919">
    <property type="entry name" value="HupE_UreJ"/>
    <property type="match status" value="1"/>
</dbReference>
<proteinExistence type="predicted"/>
<reference evidence="2 3" key="1">
    <citation type="submission" date="2017-08" db="EMBL/GenBank/DDBJ databases">
        <title>Pusillimonas indicus sp. nov., a member of the family Alcaligenaceae isolated from surface seawater.</title>
        <authorList>
            <person name="Li J."/>
        </authorList>
    </citation>
    <scope>NUCLEOTIDE SEQUENCE [LARGE SCALE GENOMIC DNA]</scope>
    <source>
        <strain evidence="2 3">L52-1-41</strain>
    </source>
</reference>
<dbReference type="InterPro" id="IPR007038">
    <property type="entry name" value="HupE_UreJ"/>
</dbReference>
<dbReference type="Proteomes" id="UP000266206">
    <property type="component" value="Unassembled WGS sequence"/>
</dbReference>